<dbReference type="Pfam" id="PF04717">
    <property type="entry name" value="Phage_base_V"/>
    <property type="match status" value="1"/>
</dbReference>
<evidence type="ECO:0000256" key="1">
    <source>
        <dbReference type="ARBA" id="ARBA00004613"/>
    </source>
</evidence>
<keyword evidence="7" id="KW-1185">Reference proteome</keyword>
<evidence type="ECO:0000313" key="7">
    <source>
        <dbReference type="Proteomes" id="UP001139516"/>
    </source>
</evidence>
<dbReference type="Pfam" id="PF05954">
    <property type="entry name" value="Phage_GPD"/>
    <property type="match status" value="1"/>
</dbReference>
<feature type="domain" description="Gp5/Type VI secretion system Vgr C-terminal trimerisation" evidence="5">
    <location>
        <begin position="476"/>
        <end position="576"/>
    </location>
</feature>
<organism evidence="6 7">
    <name type="scientific">Roseomonas acroporae</name>
    <dbReference type="NCBI Taxonomy" id="2937791"/>
    <lineage>
        <taxon>Bacteria</taxon>
        <taxon>Pseudomonadati</taxon>
        <taxon>Pseudomonadota</taxon>
        <taxon>Alphaproteobacteria</taxon>
        <taxon>Acetobacterales</taxon>
        <taxon>Roseomonadaceae</taxon>
        <taxon>Roseomonas</taxon>
    </lineage>
</organism>
<dbReference type="PANTHER" id="PTHR32305">
    <property type="match status" value="1"/>
</dbReference>
<accession>A0A9X2BWN0</accession>
<reference evidence="6" key="1">
    <citation type="submission" date="2022-04" db="EMBL/GenBank/DDBJ databases">
        <title>Roseomonas acroporae sp. nov., isolated from coral Acropora digitifera.</title>
        <authorList>
            <person name="Sun H."/>
        </authorList>
    </citation>
    <scope>NUCLEOTIDE SEQUENCE</scope>
    <source>
        <strain evidence="6">NAR14</strain>
    </source>
</reference>
<evidence type="ECO:0000256" key="3">
    <source>
        <dbReference type="ARBA" id="ARBA00022525"/>
    </source>
</evidence>
<dbReference type="NCBIfam" id="TIGR03361">
    <property type="entry name" value="VI_Rhs_Vgr"/>
    <property type="match status" value="1"/>
</dbReference>
<dbReference type="InterPro" id="IPR017847">
    <property type="entry name" value="T6SS_RhsGE_Vgr_subset"/>
</dbReference>
<evidence type="ECO:0000256" key="2">
    <source>
        <dbReference type="ARBA" id="ARBA00005558"/>
    </source>
</evidence>
<dbReference type="Gene3D" id="2.40.50.230">
    <property type="entry name" value="Gp5 N-terminal domain"/>
    <property type="match status" value="1"/>
</dbReference>
<dbReference type="Proteomes" id="UP001139516">
    <property type="component" value="Unassembled WGS sequence"/>
</dbReference>
<dbReference type="SUPFAM" id="SSF69279">
    <property type="entry name" value="Phage tail proteins"/>
    <property type="match status" value="2"/>
</dbReference>
<evidence type="ECO:0000259" key="4">
    <source>
        <dbReference type="Pfam" id="PF04717"/>
    </source>
</evidence>
<name>A0A9X2BWN0_9PROT</name>
<dbReference type="RefSeq" id="WP_248667250.1">
    <property type="nucleotide sequence ID" value="NZ_JALPRX010000050.1"/>
</dbReference>
<dbReference type="PANTHER" id="PTHR32305:SF15">
    <property type="entry name" value="PROTEIN RHSA-RELATED"/>
    <property type="match status" value="1"/>
</dbReference>
<comment type="similarity">
    <text evidence="2">Belongs to the VgrG protein family.</text>
</comment>
<dbReference type="SUPFAM" id="SSF69349">
    <property type="entry name" value="Phage fibre proteins"/>
    <property type="match status" value="1"/>
</dbReference>
<sequence>MASGSGGDTLLQEERLLRVTTPLGPDVLILRRLTVHEAISRPFLIEAELISERGDLRPTDLVGKTVTCSIHRPSQPPRQFHGLVRNFSKLAWYGRGYTLYRLQAIPRFWRMLQTADCRIFQNQSVKAILQTLFGEGQVAPVTFGTLPETPRTYCVQYNETDLDFAQRLLDEIGGGYWFQQEAGNHKLMVTGANADFPLVPGEPVTVRAANAGDQEYIDALTEWHHHDGMRLGKAEALDYDMLKPSTPLKSVATTIIQGPHQPVEWEQFLWPGGQTVRPDIDPAKLALEQHEEQAEQVSATGHDPAVFAGGRLKVRAAVNSTSVTNWLITDVVHEAFEESHMAGGGGSGYRSRLTLIPADRTFRHPDPRPRPVMPGLQCAIVTGPAGEEIHTDEHGRIKIRFLWDRKGKRDDNSSCWVRVAQGWAGPNRGMWFLPRVGDEVLVGFVEGDADRPVVLGSLHNAEAKTPFALPANKTQSGLYTRSYRNGTTANANILRFEDKKGQEEVYLHAEKDVTVEVENDRNETIDRDHTETVKRHHTQTVTQNRTSTIEQGDDKLTIKMGNRTEELSMGNDSLTLKMGNLTIKCDLGKVEIEAMQSIELKVGQSSVKLDQMGVTIQGMMVKAEAQIQLQTKGLMAQHNADAMMIVKGGITMIN</sequence>
<dbReference type="Pfam" id="PF22178">
    <property type="entry name" value="Gp5_trimer_C"/>
    <property type="match status" value="1"/>
</dbReference>
<dbReference type="InterPro" id="IPR050708">
    <property type="entry name" value="T6SS_VgrG/RHS"/>
</dbReference>
<feature type="domain" description="Gp5/Type VI secretion system Vgr protein OB-fold" evidence="4">
    <location>
        <begin position="391"/>
        <end position="459"/>
    </location>
</feature>
<dbReference type="InterPro" id="IPR037026">
    <property type="entry name" value="Vgr_OB-fold_dom_sf"/>
</dbReference>
<dbReference type="InterPro" id="IPR054030">
    <property type="entry name" value="Gp5_Vgr_C"/>
</dbReference>
<evidence type="ECO:0000313" key="6">
    <source>
        <dbReference type="EMBL" id="MCK8785129.1"/>
    </source>
</evidence>
<dbReference type="Gene3D" id="4.10.220.110">
    <property type="match status" value="1"/>
</dbReference>
<dbReference type="SUPFAM" id="SSF69255">
    <property type="entry name" value="gp5 N-terminal domain-like"/>
    <property type="match status" value="1"/>
</dbReference>
<dbReference type="EMBL" id="JALPRX010000050">
    <property type="protein sequence ID" value="MCK8785129.1"/>
    <property type="molecule type" value="Genomic_DNA"/>
</dbReference>
<protein>
    <submittedName>
        <fullName evidence="6">Type VI secretion system tip protein VgrG</fullName>
    </submittedName>
</protein>
<dbReference type="AlphaFoldDB" id="A0A9X2BWN0"/>
<evidence type="ECO:0000259" key="5">
    <source>
        <dbReference type="Pfam" id="PF22178"/>
    </source>
</evidence>
<gene>
    <name evidence="6" type="primary">vgrG</name>
    <name evidence="6" type="ORF">M0638_12120</name>
</gene>
<dbReference type="InterPro" id="IPR006533">
    <property type="entry name" value="T6SS_Vgr_RhsGE"/>
</dbReference>
<dbReference type="InterPro" id="IPR006531">
    <property type="entry name" value="Gp5/Vgr_OB"/>
</dbReference>
<proteinExistence type="inferred from homology"/>
<dbReference type="NCBIfam" id="TIGR01646">
    <property type="entry name" value="vgr_GE"/>
    <property type="match status" value="1"/>
</dbReference>
<keyword evidence="3" id="KW-0964">Secreted</keyword>
<comment type="caution">
    <text evidence="6">The sequence shown here is derived from an EMBL/GenBank/DDBJ whole genome shotgun (WGS) entry which is preliminary data.</text>
</comment>
<comment type="subcellular location">
    <subcellularLocation>
        <location evidence="1">Secreted</location>
    </subcellularLocation>
</comment>
<dbReference type="Gene3D" id="2.30.110.50">
    <property type="match status" value="1"/>
</dbReference>
<dbReference type="GO" id="GO:0005576">
    <property type="term" value="C:extracellular region"/>
    <property type="evidence" value="ECO:0007669"/>
    <property type="project" value="UniProtKB-SubCell"/>
</dbReference>
<dbReference type="Gene3D" id="3.55.50.10">
    <property type="entry name" value="Baseplate protein-like domains"/>
    <property type="match status" value="1"/>
</dbReference>